<keyword evidence="3" id="KW-1185">Reference proteome</keyword>
<protein>
    <submittedName>
        <fullName evidence="2">ATP-binding protein</fullName>
    </submittedName>
</protein>
<sequence>MAEDTGATGGGAGRSERDAAVRRRVADEIDRPPGPLRPLPVLVLLGERGSGKSTLTAHLRGWARRVPIAALDLEPIGERGGTRIDVLTELAFQLSARHDDLPQLSFPALGSLLAAVGTAVDARSRERAVRDMAEALREGRAREYAYEDLLGIADTAAQAAGLPGWTSAVVPLVQGGLRSWRGLKLRRRFAETSATAPGRGGTADFLVGVNRLYNGYPAQREEAERVLLDAFLADLRGAYASSRADRLRTTHCLALLDNADSPVGEAFLQLLLDARERARRPDPLLVVATARRRPEALVRAETGSGRRPEYGDSWPQQGGFAPLDAGPLRAGRLRNLTRREVEEQAAATVDALPAGSVLPRADNAVQWLGWIVHELTRGHPAGTARVLDVLRRMPAGLPWDERVRQCLAPADGSVRPEPVLTAGPDLLDRLLRDCSGQLLRVLPRAAAALTLGRAETCEPLWENQESVLREFVNLSADDLRTVREPEEGLPALPRLTRFLLLRRLDGAAGPDDDAGTWTGAHRALRRAARDRGDLRTVAYHDLALGDLPAAVDFLRERFDETGADAWCADLAWIQRAPARWAGAPPESARERYERLVGVAEGDAARRAITRLLTAGWITAHPRPEGGAPQPYADPLGDPYAELYPDIAEEFLTLRRPIGDEHDRHVLLRMAQRYERKPWW</sequence>
<keyword evidence="2" id="KW-0547">Nucleotide-binding</keyword>
<dbReference type="RefSeq" id="WP_188335940.1">
    <property type="nucleotide sequence ID" value="NZ_CP061281.1"/>
</dbReference>
<accession>A0A7H1B381</accession>
<dbReference type="KEGG" id="sxn:IAG42_05830"/>
<dbReference type="SUPFAM" id="SSF52540">
    <property type="entry name" value="P-loop containing nucleoside triphosphate hydrolases"/>
    <property type="match status" value="2"/>
</dbReference>
<proteinExistence type="predicted"/>
<dbReference type="AlphaFoldDB" id="A0A7H1B381"/>
<evidence type="ECO:0000313" key="3">
    <source>
        <dbReference type="Proteomes" id="UP000516428"/>
    </source>
</evidence>
<organism evidence="2 3">
    <name type="scientific">Streptomyces xanthii</name>
    <dbReference type="NCBI Taxonomy" id="2768069"/>
    <lineage>
        <taxon>Bacteria</taxon>
        <taxon>Bacillati</taxon>
        <taxon>Actinomycetota</taxon>
        <taxon>Actinomycetes</taxon>
        <taxon>Kitasatosporales</taxon>
        <taxon>Streptomycetaceae</taxon>
        <taxon>Streptomyces</taxon>
    </lineage>
</organism>
<reference evidence="2 3" key="1">
    <citation type="submission" date="2020-09" db="EMBL/GenBank/DDBJ databases">
        <title>A novel species.</title>
        <authorList>
            <person name="Gao J."/>
        </authorList>
    </citation>
    <scope>NUCLEOTIDE SEQUENCE [LARGE SCALE GENOMIC DNA]</scope>
    <source>
        <strain evidence="2 3">CRXT-Y-14</strain>
    </source>
</reference>
<dbReference type="EMBL" id="CP061281">
    <property type="protein sequence ID" value="QNS03186.1"/>
    <property type="molecule type" value="Genomic_DNA"/>
</dbReference>
<feature type="compositionally biased region" description="Basic and acidic residues" evidence="1">
    <location>
        <begin position="14"/>
        <end position="31"/>
    </location>
</feature>
<dbReference type="Proteomes" id="UP000516428">
    <property type="component" value="Chromosome"/>
</dbReference>
<evidence type="ECO:0000256" key="1">
    <source>
        <dbReference type="SAM" id="MobiDB-lite"/>
    </source>
</evidence>
<evidence type="ECO:0000313" key="2">
    <source>
        <dbReference type="EMBL" id="QNS03186.1"/>
    </source>
</evidence>
<gene>
    <name evidence="2" type="ORF">IAG42_05830</name>
</gene>
<keyword evidence="2" id="KW-0067">ATP-binding</keyword>
<feature type="region of interest" description="Disordered" evidence="1">
    <location>
        <begin position="1"/>
        <end position="32"/>
    </location>
</feature>
<dbReference type="GO" id="GO:0005524">
    <property type="term" value="F:ATP binding"/>
    <property type="evidence" value="ECO:0007669"/>
    <property type="project" value="UniProtKB-KW"/>
</dbReference>
<dbReference type="InterPro" id="IPR027417">
    <property type="entry name" value="P-loop_NTPase"/>
</dbReference>
<name>A0A7H1B381_9ACTN</name>